<dbReference type="VEuPathDB" id="AmoebaDB:NfTy_045900"/>
<organism evidence="2 3">
    <name type="scientific">Naegleria fowleri</name>
    <name type="common">Brain eating amoeba</name>
    <dbReference type="NCBI Taxonomy" id="5763"/>
    <lineage>
        <taxon>Eukaryota</taxon>
        <taxon>Discoba</taxon>
        <taxon>Heterolobosea</taxon>
        <taxon>Tetramitia</taxon>
        <taxon>Eutetramitia</taxon>
        <taxon>Vahlkampfiidae</taxon>
        <taxon>Naegleria</taxon>
    </lineage>
</organism>
<dbReference type="SUPFAM" id="SSF56672">
    <property type="entry name" value="DNA/RNA polymerases"/>
    <property type="match status" value="1"/>
</dbReference>
<reference evidence="2 3" key="1">
    <citation type="journal article" date="2019" name="Sci. Rep.">
        <title>Nanopore sequencing improves the draft genome of the human pathogenic amoeba Naegleria fowleri.</title>
        <authorList>
            <person name="Liechti N."/>
            <person name="Schurch N."/>
            <person name="Bruggmann R."/>
            <person name="Wittwer M."/>
        </authorList>
    </citation>
    <scope>NUCLEOTIDE SEQUENCE [LARGE SCALE GENOMIC DNA]</scope>
    <source>
        <strain evidence="2 3">ATCC 30894</strain>
    </source>
</reference>
<dbReference type="RefSeq" id="XP_044557276.1">
    <property type="nucleotide sequence ID" value="XM_044713098.1"/>
</dbReference>
<dbReference type="Proteomes" id="UP000444721">
    <property type="component" value="Unassembled WGS sequence"/>
</dbReference>
<dbReference type="Gene3D" id="3.30.70.270">
    <property type="match status" value="1"/>
</dbReference>
<name>A0A6A5BCE2_NAEFO</name>
<dbReference type="SUPFAM" id="SSF56219">
    <property type="entry name" value="DNase I-like"/>
    <property type="match status" value="1"/>
</dbReference>
<dbReference type="VEuPathDB" id="AmoebaDB:NF0106190"/>
<accession>A0A6A5BCE2</accession>
<dbReference type="InterPro" id="IPR043502">
    <property type="entry name" value="DNA/RNA_pol_sf"/>
</dbReference>
<sequence length="1537" mass="173543">MSENQTALGDEDTNHLRHHASIKEVAIRPHTANKSLSAQKSAHDKWREEMENEILEAPSSVNIANLSEIQPSPPSIYNSPMLSQPEVSNITTTSGVSVFNTSAMTDDHSTKLKRHHKLFRVVAFTTNSVEEVLATVAMNADTLYGSRVVSELDCIIFFFKSRKLANQAISAGAKSKLTMIPQTVKTSFRYKVDKDLDKTNMHSIISTLGSSINNINFSKMDDQEFWAIGTNIELPANHLKKFKLSKMRTDISRFRIAFNGKEKDLPKLKGAISSQWKVKIESIELAKKMAVVGIKKDQITNNITKFVQVGNYSFRNLSFSTRVANSISHRMEAVEKQMSEMSSALQKLTKEMVVWSGKKVTEGFNKINKAVEEINQKINALLGTTTRNKGKSTANFGGVGWVKQSQLLTLARKYELDVLNIQETHLKSSTKDYWNIWYFRSFFRGYLVYNSNATEGDNGAGIATIIRPSPFIKVLQFVEHIQGRLSEVILEHKYLGVARIFNWYGPANKNKLEFMNKALNIINISTQTAVFHGERIVILGDLNANTKTFNKVSYAAHERLLIDQCDKLKFFDVVPIPNTPSFSQRNKYSHGFSRPDHIITSHNDYSGVEDVPTAYSHKLLTISFPSNPILDFPEQFNKYIIHPKILQSKMKEINNDFAKENPDTLLEAQNTLAKIVKKYGSLSTNKPSLITDNRNVRQFQTFIFDLKQYLYKRKHVSTITSQFLNNNFSLNNVKAKLEEAKTSLNKLIGSLLADRKRVFVNRINNLNSKQPYSYAFRKELVSPSILNVVQSNHNSTIVDHFSAMFNTEQEVTKTLPEIKKNNTVAQWKFHHITAKELDKVISKTKNSMAGYDNISVPLLKILDNNSLQILAKCINHTIDSEMVPKELGIGILLPLPKINMPSKLSDFRPIVVLSVIYRLFSSIINKQFMNVLEEANLIHTAQRGFMKKGSTLEHLISLRTAFAYKYQHKQEVFAMALDIKNAYGSVIHKRFISILKKHGFHNSVINLLTSMISNSVMKVLVNGFLSSPFDANVGVPQGDPSSPAWFNLYINSSTNIQEKLKGVQIFNITILLLLYADDILLIANTKIEMNSSLKSLGRELKKIGLALAPKKCKLLAITAKAKLSKALVTIGQDIIATSSSIEYLGGICTFKNDFSWSSDNPINKISNQLASAKTSNLYLNSITTTLMSKIISLPRYACSFNGINKNSLDKADIMVANFVRKAIGLDYTLSKSVIFNCKQIGGLGITRPSTLFSIEPICTAVRLFNSSSTITKNIALAAWNDLTFNEPFWNHVKNIAAQNNWSLHYIDERYSFVNEYETPVDPRTELLNNDRSTMSISGLGILDHNRTWHPCTISFWSNYSLKPFQQRLLFAHLHKAEILRNFGKDYPNCHICNTKANWEHVFTSCTMCGPEIKSLYTKWDNSSLKFNAPLIRLPSNHSLSCIPMDWNGSIKDEPLQQLDLSPPALTDWLNEIYLSFAAYVGSCYKNATWNSSTVLKKARGYIIKPKTAKFATAWETFSSQLGELNSNNIYTSHLHTH</sequence>
<dbReference type="PROSITE" id="PS50878">
    <property type="entry name" value="RT_POL"/>
    <property type="match status" value="1"/>
</dbReference>
<evidence type="ECO:0000313" key="3">
    <source>
        <dbReference type="Proteomes" id="UP000444721"/>
    </source>
</evidence>
<dbReference type="VEuPathDB" id="AmoebaDB:NF0131780"/>
<dbReference type="EMBL" id="VFQX01000067">
    <property type="protein sequence ID" value="KAF0972562.1"/>
    <property type="molecule type" value="Genomic_DNA"/>
</dbReference>
<dbReference type="VEuPathDB" id="AmoebaDB:NF0114460"/>
<dbReference type="InterPro" id="IPR036691">
    <property type="entry name" value="Endo/exonu/phosph_ase_sf"/>
</dbReference>
<proteinExistence type="predicted"/>
<dbReference type="VEuPathDB" id="AmoebaDB:NF0132000"/>
<dbReference type="Pfam" id="PF03372">
    <property type="entry name" value="Exo_endo_phos"/>
    <property type="match status" value="1"/>
</dbReference>
<evidence type="ECO:0000313" key="2">
    <source>
        <dbReference type="EMBL" id="KAF0972562.1"/>
    </source>
</evidence>
<comment type="caution">
    <text evidence="2">The sequence shown here is derived from an EMBL/GenBank/DDBJ whole genome shotgun (WGS) entry which is preliminary data.</text>
</comment>
<evidence type="ECO:0000259" key="1">
    <source>
        <dbReference type="PROSITE" id="PS50878"/>
    </source>
</evidence>
<dbReference type="PANTHER" id="PTHR19446">
    <property type="entry name" value="REVERSE TRANSCRIPTASES"/>
    <property type="match status" value="1"/>
</dbReference>
<protein>
    <recommendedName>
        <fullName evidence="1">Reverse transcriptase domain-containing protein</fullName>
    </recommendedName>
</protein>
<feature type="domain" description="Reverse transcriptase" evidence="1">
    <location>
        <begin position="881"/>
        <end position="1134"/>
    </location>
</feature>
<dbReference type="Gene3D" id="3.60.10.10">
    <property type="entry name" value="Endonuclease/exonuclease/phosphatase"/>
    <property type="match status" value="1"/>
</dbReference>
<dbReference type="Pfam" id="PF00078">
    <property type="entry name" value="RVT_1"/>
    <property type="match status" value="1"/>
</dbReference>
<dbReference type="InterPro" id="IPR005135">
    <property type="entry name" value="Endo/exonuclease/phosphatase"/>
</dbReference>
<dbReference type="OrthoDB" id="410104at2759"/>
<dbReference type="GeneID" id="68116384"/>
<dbReference type="InterPro" id="IPR000477">
    <property type="entry name" value="RT_dom"/>
</dbReference>
<keyword evidence="3" id="KW-1185">Reference proteome</keyword>
<dbReference type="VEuPathDB" id="AmoebaDB:FDP41_009167"/>
<dbReference type="GO" id="GO:0003824">
    <property type="term" value="F:catalytic activity"/>
    <property type="evidence" value="ECO:0007669"/>
    <property type="project" value="InterPro"/>
</dbReference>
<gene>
    <name evidence="2" type="ORF">FDP41_009167</name>
</gene>
<dbReference type="InterPro" id="IPR043128">
    <property type="entry name" value="Rev_trsase/Diguanyl_cyclase"/>
</dbReference>
<dbReference type="CDD" id="cd01650">
    <property type="entry name" value="RT_nLTR_like"/>
    <property type="match status" value="1"/>
</dbReference>